<dbReference type="InterPro" id="IPR039935">
    <property type="entry name" value="YML079W-like"/>
</dbReference>
<evidence type="ECO:0000259" key="1">
    <source>
        <dbReference type="Pfam" id="PF06172"/>
    </source>
</evidence>
<comment type="caution">
    <text evidence="2">The sequence shown here is derived from an EMBL/GenBank/DDBJ whole genome shotgun (WGS) entry which is preliminary data.</text>
</comment>
<evidence type="ECO:0000313" key="2">
    <source>
        <dbReference type="EMBL" id="MFC6870758.1"/>
    </source>
</evidence>
<protein>
    <submittedName>
        <fullName evidence="2">Cupin domain-containing protein</fullName>
    </submittedName>
</protein>
<keyword evidence="3" id="KW-1185">Reference proteome</keyword>
<organism evidence="2 3">
    <name type="scientific">Haloechinothrix salitolerans</name>
    <dbReference type="NCBI Taxonomy" id="926830"/>
    <lineage>
        <taxon>Bacteria</taxon>
        <taxon>Bacillati</taxon>
        <taxon>Actinomycetota</taxon>
        <taxon>Actinomycetes</taxon>
        <taxon>Pseudonocardiales</taxon>
        <taxon>Pseudonocardiaceae</taxon>
        <taxon>Haloechinothrix</taxon>
    </lineage>
</organism>
<dbReference type="Proteomes" id="UP001596337">
    <property type="component" value="Unassembled WGS sequence"/>
</dbReference>
<dbReference type="PANTHER" id="PTHR33387">
    <property type="entry name" value="RMLC-LIKE JELLY ROLL FOLD PROTEIN"/>
    <property type="match status" value="1"/>
</dbReference>
<dbReference type="InterPro" id="IPR014710">
    <property type="entry name" value="RmlC-like_jellyroll"/>
</dbReference>
<feature type="domain" description="DUF985" evidence="1">
    <location>
        <begin position="94"/>
        <end position="219"/>
    </location>
</feature>
<dbReference type="CDD" id="cd06121">
    <property type="entry name" value="cupin_YML079wp"/>
    <property type="match status" value="1"/>
</dbReference>
<gene>
    <name evidence="2" type="ORF">ACFQGD_26870</name>
</gene>
<dbReference type="EMBL" id="JBHSXX010000001">
    <property type="protein sequence ID" value="MFC6870758.1"/>
    <property type="molecule type" value="Genomic_DNA"/>
</dbReference>
<dbReference type="RefSeq" id="WP_345393572.1">
    <property type="nucleotide sequence ID" value="NZ_BAABLA010000020.1"/>
</dbReference>
<dbReference type="Pfam" id="PF06172">
    <property type="entry name" value="Cupin_5"/>
    <property type="match status" value="1"/>
</dbReference>
<evidence type="ECO:0000313" key="3">
    <source>
        <dbReference type="Proteomes" id="UP001596337"/>
    </source>
</evidence>
<proteinExistence type="predicted"/>
<dbReference type="InterPro" id="IPR009327">
    <property type="entry name" value="Cupin_DUF985"/>
</dbReference>
<dbReference type="InterPro" id="IPR011051">
    <property type="entry name" value="RmlC_Cupin_sf"/>
</dbReference>
<reference evidence="3" key="1">
    <citation type="journal article" date="2019" name="Int. J. Syst. Evol. Microbiol.">
        <title>The Global Catalogue of Microorganisms (GCM) 10K type strain sequencing project: providing services to taxonomists for standard genome sequencing and annotation.</title>
        <authorList>
            <consortium name="The Broad Institute Genomics Platform"/>
            <consortium name="The Broad Institute Genome Sequencing Center for Infectious Disease"/>
            <person name="Wu L."/>
            <person name="Ma J."/>
        </authorList>
    </citation>
    <scope>NUCLEOTIDE SEQUENCE [LARGE SCALE GENOMIC DNA]</scope>
    <source>
        <strain evidence="3">KCTC 32255</strain>
    </source>
</reference>
<dbReference type="SUPFAM" id="SSF51182">
    <property type="entry name" value="RmlC-like cupins"/>
    <property type="match status" value="1"/>
</dbReference>
<name>A0ABW2C6Q1_9PSEU</name>
<accession>A0ABW2C6Q1</accession>
<dbReference type="PANTHER" id="PTHR33387:SF3">
    <property type="entry name" value="DUF985 DOMAIN-CONTAINING PROTEIN"/>
    <property type="match status" value="1"/>
</dbReference>
<sequence>MTSVWFLLSLDTYRVANDQPSEGWLDEHCLARVTGTIDAALDVANQSCRNVEGDVVLVEHNGRDVPDVGSGAVVRYARRDMDGSFLRFERRPSLAERHDLMPHPEGGWYRRTWVSDHTVRTDRGQRDAASAIHYLLPDGQGSRWHAVASDEMWLWHGPGLLELWLEPDPDPRLLGSPDREDAEQQVVVPAGTWQRASAHGDVLVSCVVCPGFDFADFRLRDQ</sequence>
<dbReference type="Gene3D" id="2.60.120.10">
    <property type="entry name" value="Jelly Rolls"/>
    <property type="match status" value="1"/>
</dbReference>